<gene>
    <name evidence="1" type="ORF">HMI46_00215</name>
</gene>
<proteinExistence type="predicted"/>
<protein>
    <submittedName>
        <fullName evidence="1">Uncharacterized protein</fullName>
    </submittedName>
</protein>
<dbReference type="AlphaFoldDB" id="A0AAP6ZTF1"/>
<dbReference type="Proteomes" id="UP000552038">
    <property type="component" value="Unassembled WGS sequence"/>
</dbReference>
<sequence>MHRSAIRQKPSCLIAYNGGIRSASRQNAYADRSRIGSVTALRRMLAAYGIPLSERDLHYVLVLSSR</sequence>
<dbReference type="EMBL" id="JABFOR010000001">
    <property type="protein sequence ID" value="NOJ68975.1"/>
    <property type="molecule type" value="Genomic_DNA"/>
</dbReference>
<evidence type="ECO:0000313" key="1">
    <source>
        <dbReference type="EMBL" id="NOJ68975.1"/>
    </source>
</evidence>
<reference evidence="1 2" key="1">
    <citation type="submission" date="2020-05" db="EMBL/GenBank/DDBJ databases">
        <title>Whole genome sequencing and identification of novel metabolites from Paenibacillus alvei strain JR949.</title>
        <authorList>
            <person name="Rajendhran J."/>
            <person name="Sree Pranav P."/>
            <person name="Mahalakshmi B."/>
            <person name="Karthikeyan R."/>
        </authorList>
    </citation>
    <scope>NUCLEOTIDE SEQUENCE [LARGE SCALE GENOMIC DNA]</scope>
    <source>
        <strain evidence="1 2">JR949</strain>
    </source>
</reference>
<accession>A0AAP6ZTF1</accession>
<evidence type="ECO:0000313" key="2">
    <source>
        <dbReference type="Proteomes" id="UP000552038"/>
    </source>
</evidence>
<organism evidence="1 2">
    <name type="scientific">Paenibacillus alvei</name>
    <name type="common">Bacillus alvei</name>
    <dbReference type="NCBI Taxonomy" id="44250"/>
    <lineage>
        <taxon>Bacteria</taxon>
        <taxon>Bacillati</taxon>
        <taxon>Bacillota</taxon>
        <taxon>Bacilli</taxon>
        <taxon>Bacillales</taxon>
        <taxon>Paenibacillaceae</taxon>
        <taxon>Paenibacillus</taxon>
    </lineage>
</organism>
<name>A0AAP6ZTF1_PAEAL</name>
<comment type="caution">
    <text evidence="1">The sequence shown here is derived from an EMBL/GenBank/DDBJ whole genome shotgun (WGS) entry which is preliminary data.</text>
</comment>